<evidence type="ECO:0000313" key="2">
    <source>
        <dbReference type="EMBL" id="GAA3838995.1"/>
    </source>
</evidence>
<evidence type="ECO:0000256" key="1">
    <source>
        <dbReference type="SAM" id="MobiDB-lite"/>
    </source>
</evidence>
<keyword evidence="3" id="KW-1185">Reference proteome</keyword>
<evidence type="ECO:0000313" key="3">
    <source>
        <dbReference type="Proteomes" id="UP001501009"/>
    </source>
</evidence>
<sequence length="80" mass="8929">MPPQHSRPEGAQQTLREAVSEAKKRRDDAVAEAERSFWTRIAELKSSYRGATTDMEPILGVTRDAILKAVKKHTGEKPTP</sequence>
<dbReference type="RefSeq" id="WP_275781622.1">
    <property type="nucleotide sequence ID" value="NZ_BAABDE010000037.1"/>
</dbReference>
<dbReference type="EMBL" id="BAABDE010000037">
    <property type="protein sequence ID" value="GAA3838995.1"/>
    <property type="molecule type" value="Genomic_DNA"/>
</dbReference>
<dbReference type="Proteomes" id="UP001501009">
    <property type="component" value="Unassembled WGS sequence"/>
</dbReference>
<gene>
    <name evidence="2" type="ORF">GCM10022403_084180</name>
</gene>
<comment type="caution">
    <text evidence="2">The sequence shown here is derived from an EMBL/GenBank/DDBJ whole genome shotgun (WGS) entry which is preliminary data.</text>
</comment>
<accession>A0ABP7JAY1</accession>
<organism evidence="2 3">
    <name type="scientific">Streptomyces coacervatus</name>
    <dbReference type="NCBI Taxonomy" id="647381"/>
    <lineage>
        <taxon>Bacteria</taxon>
        <taxon>Bacillati</taxon>
        <taxon>Actinomycetota</taxon>
        <taxon>Actinomycetes</taxon>
        <taxon>Kitasatosporales</taxon>
        <taxon>Streptomycetaceae</taxon>
        <taxon>Streptomyces</taxon>
    </lineage>
</organism>
<name>A0ABP7JAY1_9ACTN</name>
<feature type="compositionally biased region" description="Basic and acidic residues" evidence="1">
    <location>
        <begin position="18"/>
        <end position="29"/>
    </location>
</feature>
<protein>
    <submittedName>
        <fullName evidence="2">Uncharacterized protein</fullName>
    </submittedName>
</protein>
<feature type="region of interest" description="Disordered" evidence="1">
    <location>
        <begin position="1"/>
        <end position="29"/>
    </location>
</feature>
<reference evidence="3" key="1">
    <citation type="journal article" date="2019" name="Int. J. Syst. Evol. Microbiol.">
        <title>The Global Catalogue of Microorganisms (GCM) 10K type strain sequencing project: providing services to taxonomists for standard genome sequencing and annotation.</title>
        <authorList>
            <consortium name="The Broad Institute Genomics Platform"/>
            <consortium name="The Broad Institute Genome Sequencing Center for Infectious Disease"/>
            <person name="Wu L."/>
            <person name="Ma J."/>
        </authorList>
    </citation>
    <scope>NUCLEOTIDE SEQUENCE [LARGE SCALE GENOMIC DNA]</scope>
    <source>
        <strain evidence="3">JCM 17138</strain>
    </source>
</reference>
<proteinExistence type="predicted"/>